<dbReference type="PANTHER" id="PTHR32322">
    <property type="entry name" value="INNER MEMBRANE TRANSPORTER"/>
    <property type="match status" value="1"/>
</dbReference>
<dbReference type="AlphaFoldDB" id="A0A6S7DC67"/>
<feature type="transmembrane region" description="Helical" evidence="6">
    <location>
        <begin position="263"/>
        <end position="285"/>
    </location>
</feature>
<sequence length="289" mass="30380">MRQRNLLDLLLLAAVWGGSFLFMRVAVKDFGPVALIELRVGLAALFLLPAAIWRGKLPVIARHWKALLVVGTLNAAVPFLLYAYAAQSLGAGFLSVANAVTPVWGAVVGWLWLKDRLPWMRSLGLLIGFVGIIVLVWDKLNFQAGGTGPAVLAAVSAPVFYGIAANWTKRFLTGVDALASATGSMIAASLVLLPMAVSAWPEAPASAAAWISTVLLAVVCTGAAYIIFFRLIANVGPTAAVSVTFLVPIFGVVWGAWLLDESITPSIAVGAAIILIGTALALGLVRRRG</sequence>
<feature type="transmembrane region" description="Helical" evidence="6">
    <location>
        <begin position="66"/>
        <end position="85"/>
    </location>
</feature>
<dbReference type="EMBL" id="CADILD010000001">
    <property type="protein sequence ID" value="CAB3841730.1"/>
    <property type="molecule type" value="Genomic_DNA"/>
</dbReference>
<dbReference type="PANTHER" id="PTHR32322:SF2">
    <property type="entry name" value="EAMA DOMAIN-CONTAINING PROTEIN"/>
    <property type="match status" value="1"/>
</dbReference>
<reference evidence="10 11" key="1">
    <citation type="submission" date="2020-04" db="EMBL/GenBank/DDBJ databases">
        <authorList>
            <person name="De Canck E."/>
        </authorList>
    </citation>
    <scope>NUCLEOTIDE SEQUENCE [LARGE SCALE GENOMIC DNA]</scope>
    <source>
        <strain evidence="9 10">LMG 1861</strain>
        <strain evidence="8 11">LMG 1873</strain>
    </source>
</reference>
<name>A0A6S7DC67_9BURK</name>
<comment type="subcellular location">
    <subcellularLocation>
        <location evidence="1">Membrane</location>
        <topology evidence="1">Multi-pass membrane protein</topology>
    </subcellularLocation>
</comment>
<feature type="domain" description="EamA" evidence="7">
    <location>
        <begin position="9"/>
        <end position="136"/>
    </location>
</feature>
<feature type="transmembrane region" description="Helical" evidence="6">
    <location>
        <begin position="7"/>
        <end position="27"/>
    </location>
</feature>
<proteinExistence type="inferred from homology"/>
<feature type="domain" description="EamA" evidence="7">
    <location>
        <begin position="150"/>
        <end position="281"/>
    </location>
</feature>
<dbReference type="EMBL" id="CADIJS010000001">
    <property type="protein sequence ID" value="CAB3665863.1"/>
    <property type="molecule type" value="Genomic_DNA"/>
</dbReference>
<feature type="transmembrane region" description="Helical" evidence="6">
    <location>
        <begin position="33"/>
        <end position="54"/>
    </location>
</feature>
<protein>
    <submittedName>
        <fullName evidence="9">IS1595 family transposase ISBsp7</fullName>
    </submittedName>
</protein>
<keyword evidence="3 6" id="KW-0812">Transmembrane</keyword>
<evidence type="ECO:0000256" key="5">
    <source>
        <dbReference type="ARBA" id="ARBA00023136"/>
    </source>
</evidence>
<dbReference type="Gene3D" id="1.10.3730.20">
    <property type="match status" value="1"/>
</dbReference>
<feature type="transmembrane region" description="Helical" evidence="6">
    <location>
        <begin position="235"/>
        <end position="257"/>
    </location>
</feature>
<feature type="transmembrane region" description="Helical" evidence="6">
    <location>
        <begin position="179"/>
        <end position="201"/>
    </location>
</feature>
<dbReference type="InterPro" id="IPR050638">
    <property type="entry name" value="AA-Vitamin_Transporters"/>
</dbReference>
<dbReference type="Pfam" id="PF00892">
    <property type="entry name" value="EamA"/>
    <property type="match status" value="2"/>
</dbReference>
<evidence type="ECO:0000256" key="2">
    <source>
        <dbReference type="ARBA" id="ARBA00007362"/>
    </source>
</evidence>
<evidence type="ECO:0000313" key="9">
    <source>
        <dbReference type="EMBL" id="CAB3841730.1"/>
    </source>
</evidence>
<evidence type="ECO:0000259" key="7">
    <source>
        <dbReference type="Pfam" id="PF00892"/>
    </source>
</evidence>
<gene>
    <name evidence="9" type="ORF">LMG1861_01324</name>
    <name evidence="8" type="ORF">LMG1873_00845</name>
</gene>
<dbReference type="Proteomes" id="UP000494116">
    <property type="component" value="Unassembled WGS sequence"/>
</dbReference>
<feature type="transmembrane region" description="Helical" evidence="6">
    <location>
        <begin position="91"/>
        <end position="112"/>
    </location>
</feature>
<keyword evidence="4 6" id="KW-1133">Transmembrane helix</keyword>
<dbReference type="InterPro" id="IPR000620">
    <property type="entry name" value="EamA_dom"/>
</dbReference>
<evidence type="ECO:0000313" key="10">
    <source>
        <dbReference type="Proteomes" id="UP000494105"/>
    </source>
</evidence>
<dbReference type="Proteomes" id="UP000494105">
    <property type="component" value="Unassembled WGS sequence"/>
</dbReference>
<feature type="transmembrane region" description="Helical" evidence="6">
    <location>
        <begin position="149"/>
        <end position="167"/>
    </location>
</feature>
<dbReference type="SUPFAM" id="SSF103481">
    <property type="entry name" value="Multidrug resistance efflux transporter EmrE"/>
    <property type="match status" value="2"/>
</dbReference>
<comment type="similarity">
    <text evidence="2">Belongs to the EamA transporter family.</text>
</comment>
<keyword evidence="5 6" id="KW-0472">Membrane</keyword>
<feature type="transmembrane region" description="Helical" evidence="6">
    <location>
        <begin position="207"/>
        <end position="228"/>
    </location>
</feature>
<evidence type="ECO:0000313" key="8">
    <source>
        <dbReference type="EMBL" id="CAB3665863.1"/>
    </source>
</evidence>
<dbReference type="RefSeq" id="WP_006216453.1">
    <property type="nucleotide sequence ID" value="NZ_CADIJS010000001.1"/>
</dbReference>
<organism evidence="9 10">
    <name type="scientific">Achromobacter piechaudii</name>
    <dbReference type="NCBI Taxonomy" id="72556"/>
    <lineage>
        <taxon>Bacteria</taxon>
        <taxon>Pseudomonadati</taxon>
        <taxon>Pseudomonadota</taxon>
        <taxon>Betaproteobacteria</taxon>
        <taxon>Burkholderiales</taxon>
        <taxon>Alcaligenaceae</taxon>
        <taxon>Achromobacter</taxon>
    </lineage>
</organism>
<dbReference type="InterPro" id="IPR037185">
    <property type="entry name" value="EmrE-like"/>
</dbReference>
<dbReference type="GO" id="GO:0016020">
    <property type="term" value="C:membrane"/>
    <property type="evidence" value="ECO:0007669"/>
    <property type="project" value="UniProtKB-SubCell"/>
</dbReference>
<evidence type="ECO:0000256" key="6">
    <source>
        <dbReference type="SAM" id="Phobius"/>
    </source>
</evidence>
<accession>A0A6S7DC67</accession>
<keyword evidence="11" id="KW-1185">Reference proteome</keyword>
<evidence type="ECO:0000256" key="3">
    <source>
        <dbReference type="ARBA" id="ARBA00022692"/>
    </source>
</evidence>
<feature type="transmembrane region" description="Helical" evidence="6">
    <location>
        <begin position="119"/>
        <end position="137"/>
    </location>
</feature>
<evidence type="ECO:0000256" key="4">
    <source>
        <dbReference type="ARBA" id="ARBA00022989"/>
    </source>
</evidence>
<evidence type="ECO:0000313" key="11">
    <source>
        <dbReference type="Proteomes" id="UP000494116"/>
    </source>
</evidence>
<evidence type="ECO:0000256" key="1">
    <source>
        <dbReference type="ARBA" id="ARBA00004141"/>
    </source>
</evidence>